<evidence type="ECO:0000256" key="4">
    <source>
        <dbReference type="ARBA" id="ARBA00017719"/>
    </source>
</evidence>
<keyword evidence="14" id="KW-0460">Magnesium</keyword>
<dbReference type="GO" id="GO:0006364">
    <property type="term" value="P:rRNA processing"/>
    <property type="evidence" value="ECO:0007669"/>
    <property type="project" value="UniProtKB-KW"/>
</dbReference>
<dbReference type="PANTHER" id="PTHR30001">
    <property type="entry name" value="RIBONUCLEASE"/>
    <property type="match status" value="1"/>
</dbReference>
<dbReference type="InterPro" id="IPR003029">
    <property type="entry name" value="S1_domain"/>
</dbReference>
<keyword evidence="6" id="KW-0698">rRNA processing</keyword>
<reference evidence="17" key="1">
    <citation type="submission" date="2019-08" db="EMBL/GenBank/DDBJ databases">
        <title>Genomic characterization of a novel candidate phylum (ARYD3) from a high temperature, high salinity tertiary oil reservoir in north central Oklahoma, USA.</title>
        <authorList>
            <person name="Youssef N.H."/>
            <person name="Yadav A."/>
            <person name="Elshahed M.S."/>
        </authorList>
    </citation>
    <scope>NUCLEOTIDE SEQUENCE [LARGE SCALE GENOMIC DNA]</scope>
    <source>
        <strain evidence="17">ARYD3</strain>
    </source>
</reference>
<dbReference type="SUPFAM" id="SSF50249">
    <property type="entry name" value="Nucleic acid-binding proteins"/>
    <property type="match status" value="1"/>
</dbReference>
<dbReference type="GO" id="GO:0004519">
    <property type="term" value="F:endonuclease activity"/>
    <property type="evidence" value="ECO:0007669"/>
    <property type="project" value="UniProtKB-KW"/>
</dbReference>
<comment type="similarity">
    <text evidence="3">Belongs to the RNase E/G family. RNase G subfamily.</text>
</comment>
<dbReference type="Proteomes" id="UP000324143">
    <property type="component" value="Unassembled WGS sequence"/>
</dbReference>
<name>A0A5D0MGA0_9BACT</name>
<dbReference type="Pfam" id="PF10150">
    <property type="entry name" value="RNase_E_G"/>
    <property type="match status" value="1"/>
</dbReference>
<dbReference type="NCBIfam" id="TIGR00757">
    <property type="entry name" value="RNaseEG"/>
    <property type="match status" value="1"/>
</dbReference>
<keyword evidence="9" id="KW-0540">Nuclease</keyword>
<organism evidence="17 18">
    <name type="scientific">Candidatus Mcinerneyibacterium aminivorans</name>
    <dbReference type="NCBI Taxonomy" id="2703815"/>
    <lineage>
        <taxon>Bacteria</taxon>
        <taxon>Candidatus Macinerneyibacteriota</taxon>
        <taxon>Candidatus Mcinerneyibacteria</taxon>
        <taxon>Candidatus Mcinerneyibacteriales</taxon>
        <taxon>Candidatus Mcinerneyibacteriaceae</taxon>
        <taxon>Candidatus Mcinerneyibacterium</taxon>
    </lineage>
</organism>
<proteinExistence type="inferred from homology"/>
<evidence type="ECO:0000256" key="10">
    <source>
        <dbReference type="ARBA" id="ARBA00022723"/>
    </source>
</evidence>
<dbReference type="CDD" id="cd04453">
    <property type="entry name" value="S1_RNase_E"/>
    <property type="match status" value="1"/>
</dbReference>
<keyword evidence="10" id="KW-0479">Metal-binding</keyword>
<dbReference type="Pfam" id="PF20833">
    <property type="entry name" value="RNase_E_G_Thio"/>
    <property type="match status" value="1"/>
</dbReference>
<dbReference type="InterPro" id="IPR012340">
    <property type="entry name" value="NA-bd_OB-fold"/>
</dbReference>
<keyword evidence="5" id="KW-0963">Cytoplasm</keyword>
<comment type="cofactor">
    <cofactor evidence="1">
        <name>Mg(2+)</name>
        <dbReference type="ChEBI" id="CHEBI:18420"/>
    </cofactor>
</comment>
<evidence type="ECO:0000256" key="1">
    <source>
        <dbReference type="ARBA" id="ARBA00001946"/>
    </source>
</evidence>
<sequence length="520" mass="60276">MIKMKREIFVNVEKGQERLALVENDDLVEFYVSLDVEKSLVGDIYIGFVQNVLPGIQSAFVDVGRQKNAFLHISDIETLKIDADEVDSFNTKKQIKKQNKKQRIEKILNQGQKLMIQITKEAIGTKGPKATTNISIPGNFIVLLPYSKNIGVSRKIRDKKKRKHLYKVAKKYVPNNMGVIMRTASEGRSEKDLKNEIRYLINIWNNISKKFKKTKKPKLAYRDLESSEKIIRENLASGIDRIVIDNKKKYNDIKKIFKNLSRVETKVDYYKKHIPIFDTYGIETALDKGISKVVNLDCGGTLVFDETEALVAIDINTGHFVGKKSQEETIFTTNMEAAEEIPRQLRLRDIGGIIIIDFIDMERKGHRKKVFETLKKNLKRDKAESTIFPISELGLVEMTRKRVKKSLKKQVTQSCPYCEGTGYIYSNTTQVFNIIRTLKKAFWISNENEFMVVLNQDIFYSMINDYREALDDLEKNFNRKIYLSYSEKFHHNDIKIVSLQTKKEIISNLSTYEEDNEVIF</sequence>
<feature type="domain" description="S1 motif" evidence="16">
    <location>
        <begin position="40"/>
        <end position="133"/>
    </location>
</feature>
<dbReference type="Gene3D" id="2.40.50.140">
    <property type="entry name" value="Nucleic acid-binding proteins"/>
    <property type="match status" value="1"/>
</dbReference>
<dbReference type="GO" id="GO:0008033">
    <property type="term" value="P:tRNA processing"/>
    <property type="evidence" value="ECO:0007669"/>
    <property type="project" value="UniProtKB-KW"/>
</dbReference>
<dbReference type="EMBL" id="VSIX01000065">
    <property type="protein sequence ID" value="TYB30925.1"/>
    <property type="molecule type" value="Genomic_DNA"/>
</dbReference>
<dbReference type="GO" id="GO:0016787">
    <property type="term" value="F:hydrolase activity"/>
    <property type="evidence" value="ECO:0007669"/>
    <property type="project" value="UniProtKB-KW"/>
</dbReference>
<evidence type="ECO:0000256" key="9">
    <source>
        <dbReference type="ARBA" id="ARBA00022722"/>
    </source>
</evidence>
<evidence type="ECO:0000256" key="6">
    <source>
        <dbReference type="ARBA" id="ARBA00022552"/>
    </source>
</evidence>
<dbReference type="InterPro" id="IPR019307">
    <property type="entry name" value="RNA-bd_AU-1/RNase_E/G"/>
</dbReference>
<dbReference type="GO" id="GO:0004540">
    <property type="term" value="F:RNA nuclease activity"/>
    <property type="evidence" value="ECO:0007669"/>
    <property type="project" value="InterPro"/>
</dbReference>
<protein>
    <recommendedName>
        <fullName evidence="4">Ribonuclease G</fullName>
    </recommendedName>
</protein>
<evidence type="ECO:0000256" key="14">
    <source>
        <dbReference type="ARBA" id="ARBA00022842"/>
    </source>
</evidence>
<comment type="caution">
    <text evidence="17">The sequence shown here is derived from an EMBL/GenBank/DDBJ whole genome shotgun (WGS) entry which is preliminary data.</text>
</comment>
<keyword evidence="12" id="KW-0255">Endonuclease</keyword>
<dbReference type="PANTHER" id="PTHR30001:SF0">
    <property type="entry name" value="RIBONUCLEASE G"/>
    <property type="match status" value="1"/>
</dbReference>
<dbReference type="InterPro" id="IPR004659">
    <property type="entry name" value="RNase_E/G"/>
</dbReference>
<evidence type="ECO:0000256" key="12">
    <source>
        <dbReference type="ARBA" id="ARBA00022759"/>
    </source>
</evidence>
<dbReference type="GO" id="GO:0046872">
    <property type="term" value="F:metal ion binding"/>
    <property type="evidence" value="ECO:0007669"/>
    <property type="project" value="UniProtKB-KW"/>
</dbReference>
<comment type="subcellular location">
    <subcellularLocation>
        <location evidence="2">Cytoplasm</location>
    </subcellularLocation>
</comment>
<dbReference type="GO" id="GO:0019843">
    <property type="term" value="F:rRNA binding"/>
    <property type="evidence" value="ECO:0007669"/>
    <property type="project" value="UniProtKB-KW"/>
</dbReference>
<evidence type="ECO:0000256" key="5">
    <source>
        <dbReference type="ARBA" id="ARBA00022490"/>
    </source>
</evidence>
<dbReference type="GO" id="GO:0005737">
    <property type="term" value="C:cytoplasm"/>
    <property type="evidence" value="ECO:0007669"/>
    <property type="project" value="UniProtKB-SubCell"/>
</dbReference>
<keyword evidence="13" id="KW-0378">Hydrolase</keyword>
<evidence type="ECO:0000256" key="3">
    <source>
        <dbReference type="ARBA" id="ARBA00005663"/>
    </source>
</evidence>
<evidence type="ECO:0000256" key="13">
    <source>
        <dbReference type="ARBA" id="ARBA00022801"/>
    </source>
</evidence>
<evidence type="ECO:0000256" key="7">
    <source>
        <dbReference type="ARBA" id="ARBA00022555"/>
    </source>
</evidence>
<dbReference type="Gene3D" id="3.40.1260.20">
    <property type="entry name" value="Ribonuclease E, catalytic domain"/>
    <property type="match status" value="1"/>
</dbReference>
<keyword evidence="8" id="KW-0819">tRNA processing</keyword>
<evidence type="ECO:0000259" key="16">
    <source>
        <dbReference type="SMART" id="SM00316"/>
    </source>
</evidence>
<keyword evidence="15" id="KW-0694">RNA-binding</keyword>
<accession>A0A5D0MGA0</accession>
<evidence type="ECO:0000256" key="2">
    <source>
        <dbReference type="ARBA" id="ARBA00004496"/>
    </source>
</evidence>
<evidence type="ECO:0000256" key="11">
    <source>
        <dbReference type="ARBA" id="ARBA00022730"/>
    </source>
</evidence>
<dbReference type="AlphaFoldDB" id="A0A5D0MGA0"/>
<keyword evidence="11" id="KW-0699">rRNA-binding</keyword>
<evidence type="ECO:0000313" key="18">
    <source>
        <dbReference type="Proteomes" id="UP000324143"/>
    </source>
</evidence>
<dbReference type="InterPro" id="IPR048583">
    <property type="entry name" value="RNase_E_G_thioredoxin-like"/>
</dbReference>
<keyword evidence="7" id="KW-0820">tRNA-binding</keyword>
<evidence type="ECO:0000313" key="17">
    <source>
        <dbReference type="EMBL" id="TYB30925.1"/>
    </source>
</evidence>
<dbReference type="GO" id="GO:0000049">
    <property type="term" value="F:tRNA binding"/>
    <property type="evidence" value="ECO:0007669"/>
    <property type="project" value="UniProtKB-KW"/>
</dbReference>
<gene>
    <name evidence="17" type="ORF">FXF47_07000</name>
</gene>
<keyword evidence="18" id="KW-1185">Reference proteome</keyword>
<dbReference type="SMART" id="SM00316">
    <property type="entry name" value="S1"/>
    <property type="match status" value="1"/>
</dbReference>
<evidence type="ECO:0000256" key="15">
    <source>
        <dbReference type="ARBA" id="ARBA00022884"/>
    </source>
</evidence>
<evidence type="ECO:0000256" key="8">
    <source>
        <dbReference type="ARBA" id="ARBA00022694"/>
    </source>
</evidence>